<dbReference type="Pfam" id="PF00787">
    <property type="entry name" value="PX"/>
    <property type="match status" value="1"/>
</dbReference>
<feature type="domain" description="PX" evidence="2">
    <location>
        <begin position="351"/>
        <end position="494"/>
    </location>
</feature>
<dbReference type="Gene3D" id="3.30.1520.10">
    <property type="entry name" value="Phox-like domain"/>
    <property type="match status" value="1"/>
</dbReference>
<dbReference type="PANTHER" id="PTHR47185:SF1">
    <property type="entry name" value="PX DOMAIN-CONTAINING PROTEIN YPR097W"/>
    <property type="match status" value="1"/>
</dbReference>
<dbReference type="CDD" id="cd06869">
    <property type="entry name" value="PX_UP2_fungi"/>
    <property type="match status" value="1"/>
</dbReference>
<feature type="region of interest" description="Disordered" evidence="1">
    <location>
        <begin position="977"/>
        <end position="1177"/>
    </location>
</feature>
<protein>
    <recommendedName>
        <fullName evidence="2">PX domain-containing protein</fullName>
    </recommendedName>
</protein>
<feature type="compositionally biased region" description="Low complexity" evidence="1">
    <location>
        <begin position="1121"/>
        <end position="1131"/>
    </location>
</feature>
<evidence type="ECO:0000313" key="3">
    <source>
        <dbReference type="EMBL" id="KAF5363538.1"/>
    </source>
</evidence>
<accession>A0A8H5GEM5</accession>
<proteinExistence type="predicted"/>
<feature type="compositionally biased region" description="Basic and acidic residues" evidence="1">
    <location>
        <begin position="1162"/>
        <end position="1173"/>
    </location>
</feature>
<comment type="caution">
    <text evidence="3">The sequence shown here is derived from an EMBL/GenBank/DDBJ whole genome shotgun (WGS) entry which is preliminary data.</text>
</comment>
<dbReference type="Proteomes" id="UP000559027">
    <property type="component" value="Unassembled WGS sequence"/>
</dbReference>
<gene>
    <name evidence="3" type="ORF">D9756_000365</name>
</gene>
<dbReference type="Pfam" id="PF12828">
    <property type="entry name" value="PXB"/>
    <property type="match status" value="1"/>
</dbReference>
<dbReference type="GO" id="GO:0035091">
    <property type="term" value="F:phosphatidylinositol binding"/>
    <property type="evidence" value="ECO:0007669"/>
    <property type="project" value="InterPro"/>
</dbReference>
<feature type="compositionally biased region" description="Basic residues" evidence="1">
    <location>
        <begin position="1080"/>
        <end position="1091"/>
    </location>
</feature>
<feature type="compositionally biased region" description="Polar residues" evidence="1">
    <location>
        <begin position="29"/>
        <end position="38"/>
    </location>
</feature>
<keyword evidence="4" id="KW-1185">Reference proteome</keyword>
<dbReference type="EMBL" id="JAACJO010000001">
    <property type="protein sequence ID" value="KAF5363538.1"/>
    <property type="molecule type" value="Genomic_DNA"/>
</dbReference>
<reference evidence="3 4" key="1">
    <citation type="journal article" date="2020" name="ISME J.">
        <title>Uncovering the hidden diversity of litter-decomposition mechanisms in mushroom-forming fungi.</title>
        <authorList>
            <person name="Floudas D."/>
            <person name="Bentzer J."/>
            <person name="Ahren D."/>
            <person name="Johansson T."/>
            <person name="Persson P."/>
            <person name="Tunlid A."/>
        </authorList>
    </citation>
    <scope>NUCLEOTIDE SEQUENCE [LARGE SCALE GENOMIC DNA]</scope>
    <source>
        <strain evidence="3 4">CBS 146.42</strain>
    </source>
</reference>
<evidence type="ECO:0000259" key="2">
    <source>
        <dbReference type="PROSITE" id="PS50195"/>
    </source>
</evidence>
<feature type="compositionally biased region" description="Low complexity" evidence="1">
    <location>
        <begin position="1064"/>
        <end position="1079"/>
    </location>
</feature>
<dbReference type="AlphaFoldDB" id="A0A8H5GEM5"/>
<feature type="compositionally biased region" description="Polar residues" evidence="1">
    <location>
        <begin position="1142"/>
        <end position="1155"/>
    </location>
</feature>
<feature type="compositionally biased region" description="Acidic residues" evidence="1">
    <location>
        <begin position="994"/>
        <end position="1006"/>
    </location>
</feature>
<organism evidence="3 4">
    <name type="scientific">Leucocoprinus leucothites</name>
    <dbReference type="NCBI Taxonomy" id="201217"/>
    <lineage>
        <taxon>Eukaryota</taxon>
        <taxon>Fungi</taxon>
        <taxon>Dikarya</taxon>
        <taxon>Basidiomycota</taxon>
        <taxon>Agaricomycotina</taxon>
        <taxon>Agaricomycetes</taxon>
        <taxon>Agaricomycetidae</taxon>
        <taxon>Agaricales</taxon>
        <taxon>Agaricineae</taxon>
        <taxon>Agaricaceae</taxon>
        <taxon>Leucocoprinus</taxon>
    </lineage>
</organism>
<feature type="compositionally biased region" description="Polar residues" evidence="1">
    <location>
        <begin position="87"/>
        <end position="101"/>
    </location>
</feature>
<feature type="region of interest" description="Disordered" evidence="1">
    <location>
        <begin position="405"/>
        <end position="451"/>
    </location>
</feature>
<dbReference type="InterPro" id="IPR024555">
    <property type="entry name" value="PX-associated"/>
</dbReference>
<sequence>MPDSLQDSTPALAPRLPSSPRSPMAATTVARSNSQGTPVPSPTPQGARMSVDAIVAQPAPQYAVYRPRSSSMHPPRPTRSVPPTPDQIDTTRIVPSTSRALNTAPLHRSQSLFDSPVQENRVEAPLTDVPAESERGNEDQGKGKAAQVEIKDGPPHTKTVAANPIEALNANDPNELTPLRAHYLKKSLIQLQFERELEAITTVDPRWPNVSTLSHLGPPFQPPPKDAPVLDMPFMRYIFRQFVLTFPFMASAPKDFYSQKLQPFVTSMISRNLSASSVLDDDEAEGKGEQATRKKLLVKVEKNMSLFLGAATRLAEREEVVRLTQADLDRLETLTQRRQARMKKNRDWFDINIVCVRTVLEKGRVRSRAHDEFVIRTRRARFEDVYVSRRYGDFRTLATELTKAHPEEYVKPPPQKDRTYTTVTSPTTPGPPRPSMSSESVPYDSSVAPEVPSRLAREKNRLTLRSYLHTLMASPTVLSSPVFRSFLLSGSITLTAEEREDAKRREEADRVREDGRKRFAKEIASRVDGLRDAVKSVKGDIMGKDGLTHIFGTIKVTPNIRDLPLNYQAVTEWARISLASTVFQQFVASDNASETFAGLKRIHGLMPYFMLKAALKISNPIGMIRSILDLFLAQPFGGRSLLQRMFTSSLTEEVKQLQEEIEAVREKVDDPIMCAKIRQFVYAPREIQEMFKADSVAEGMNIFVVILRSGELPALSRPQMHRLARAHRAHALYMKYRESLDDSDDDDGPQDEDAWLLEDLKVLAFLYTRLRDREMLIELIFEGFTAELLKDIITIFYSPLAQVYRAASIADSLNDLQNFINDLIRTVEQVEEMIQDDPTRTVQAFIDLIQRHEQSFYYFVHKVHSKGEGLFNGLMQWVEMFLTVVREGLGDPLSLEFLLPHTGQARTDILSEVDKIATYHYKLKVVYEGKLRRRFGNAQGQQDADAEDEATRALVSGVLGEIDFGELAGGDALDIAAEESDEDSGDDYTSSDYETGEEDVNSETESSESVGDSTTSSTEHSARSAPAARAYPPPPLRQVNHIKAASTVTSSPTRTYPQALSKNPAAAASSSSVTSVPVPTRKRSLSLRHMKSLTSLGSRKQNAEVVPPVPRVPKTPQTAVPIISASSSSSKPLPPPPGSPLTRENGQTQSQHRQSPPQPNKVADKKKQKKESLIKPPELVHIPQLLPVFVELMRPALQVKRIGQK</sequence>
<evidence type="ECO:0000313" key="4">
    <source>
        <dbReference type="Proteomes" id="UP000559027"/>
    </source>
</evidence>
<dbReference type="InterPro" id="IPR001683">
    <property type="entry name" value="PX_dom"/>
</dbReference>
<name>A0A8H5GEM5_9AGAR</name>
<dbReference type="PROSITE" id="PS50195">
    <property type="entry name" value="PX"/>
    <property type="match status" value="1"/>
</dbReference>
<feature type="compositionally biased region" description="Pro residues" evidence="1">
    <location>
        <begin position="74"/>
        <end position="85"/>
    </location>
</feature>
<feature type="compositionally biased region" description="Low complexity" evidence="1">
    <location>
        <begin position="1007"/>
        <end position="1030"/>
    </location>
</feature>
<evidence type="ECO:0000256" key="1">
    <source>
        <dbReference type="SAM" id="MobiDB-lite"/>
    </source>
</evidence>
<feature type="region of interest" description="Disordered" evidence="1">
    <location>
        <begin position="1"/>
        <end position="158"/>
    </location>
</feature>
<feature type="compositionally biased region" description="Low complexity" evidence="1">
    <location>
        <begin position="10"/>
        <end position="23"/>
    </location>
</feature>
<dbReference type="SUPFAM" id="SSF64268">
    <property type="entry name" value="PX domain"/>
    <property type="match status" value="1"/>
</dbReference>
<dbReference type="InterPro" id="IPR036871">
    <property type="entry name" value="PX_dom_sf"/>
</dbReference>
<dbReference type="Pfam" id="PF12825">
    <property type="entry name" value="DUF3818"/>
    <property type="match status" value="1"/>
</dbReference>
<feature type="compositionally biased region" description="Acidic residues" evidence="1">
    <location>
        <begin position="977"/>
        <end position="986"/>
    </location>
</feature>
<feature type="compositionally biased region" description="Basic and acidic residues" evidence="1">
    <location>
        <begin position="405"/>
        <end position="419"/>
    </location>
</feature>
<dbReference type="InterPro" id="IPR024554">
    <property type="entry name" value="LEC1-like_C"/>
</dbReference>
<dbReference type="OrthoDB" id="2117459at2759"/>
<feature type="compositionally biased region" description="Polar residues" evidence="1">
    <location>
        <begin position="1046"/>
        <end position="1061"/>
    </location>
</feature>
<dbReference type="PANTHER" id="PTHR47185">
    <property type="entry name" value="PX DOMAIN-CONTAINING PROTEIN YPR097W"/>
    <property type="match status" value="1"/>
</dbReference>
<feature type="compositionally biased region" description="Basic and acidic residues" evidence="1">
    <location>
        <begin position="132"/>
        <end position="142"/>
    </location>
</feature>
<dbReference type="InterPro" id="IPR047168">
    <property type="entry name" value="LEC1-like"/>
</dbReference>